<proteinExistence type="predicted"/>
<sequence length="102" mass="11549">MHNSSALISELLRAANDPRKLSELEKSEILGRAAEMIEAMREKLSQYDRGLHDPAVTMQQLQQVCCNVTVIPEDLLRDVFLTSAQMIRNLRVMAMMRASECS</sequence>
<evidence type="ECO:0000313" key="3">
    <source>
        <dbReference type="Proteomes" id="UP001277561"/>
    </source>
</evidence>
<accession>A0AAW9FTA4</accession>
<keyword evidence="3" id="KW-1185">Reference proteome</keyword>
<dbReference type="Proteomes" id="UP001277561">
    <property type="component" value="Unassembled WGS sequence"/>
</dbReference>
<evidence type="ECO:0000313" key="1">
    <source>
        <dbReference type="EMBL" id="MDX8305769.1"/>
    </source>
</evidence>
<dbReference type="EMBL" id="JAVRAD010000039">
    <property type="protein sequence ID" value="MDX8333076.1"/>
    <property type="molecule type" value="Genomic_DNA"/>
</dbReference>
<reference evidence="1 3" key="1">
    <citation type="journal article" date="2023" name="Phytobiomes J">
        <title>Deciphering the key players within the bacterial microbiota associated with aerial crown gall tumors on rhododendron: Insights into the gallobiome.</title>
        <authorList>
            <person name="Kuzmanovic N."/>
            <person name="Nesme J."/>
            <person name="Wolf J."/>
            <person name="Neumann-Schaal M."/>
            <person name="Petersen J."/>
            <person name="Fernandez-Gnecco G."/>
            <person name="Sproeer C."/>
            <person name="Bunk B."/>
            <person name="Overmann J."/>
            <person name="Sorensen S.J."/>
            <person name="Idczak E."/>
            <person name="Smalla K."/>
        </authorList>
    </citation>
    <scope>NUCLEOTIDE SEQUENCE</scope>
    <source>
        <strain evidence="1">Rho-11.1</strain>
        <strain evidence="2">Rho-14.1</strain>
        <strain evidence="3">rho-14.1</strain>
    </source>
</reference>
<dbReference type="AlphaFoldDB" id="A0AAW9FTA4"/>
<gene>
    <name evidence="1" type="ORF">RMR22_26445</name>
    <name evidence="2" type="ORF">RMS29_28220</name>
</gene>
<protein>
    <submittedName>
        <fullName evidence="1">Uncharacterized protein</fullName>
    </submittedName>
</protein>
<evidence type="ECO:0000313" key="2">
    <source>
        <dbReference type="EMBL" id="MDX8333076.1"/>
    </source>
</evidence>
<comment type="caution">
    <text evidence="1">The sequence shown here is derived from an EMBL/GenBank/DDBJ whole genome shotgun (WGS) entry which is preliminary data.</text>
</comment>
<name>A0AAW9FTA4_9HYPH</name>
<dbReference type="EMBL" id="JAVRAF010000028">
    <property type="protein sequence ID" value="MDX8305769.1"/>
    <property type="molecule type" value="Genomic_DNA"/>
</dbReference>
<dbReference type="RefSeq" id="WP_320189049.1">
    <property type="nucleotide sequence ID" value="NZ_CP192765.1"/>
</dbReference>
<organism evidence="1">
    <name type="scientific">Agrobacterium rosae</name>
    <dbReference type="NCBI Taxonomy" id="1972867"/>
    <lineage>
        <taxon>Bacteria</taxon>
        <taxon>Pseudomonadati</taxon>
        <taxon>Pseudomonadota</taxon>
        <taxon>Alphaproteobacteria</taxon>
        <taxon>Hyphomicrobiales</taxon>
        <taxon>Rhizobiaceae</taxon>
        <taxon>Rhizobium/Agrobacterium group</taxon>
        <taxon>Agrobacterium</taxon>
    </lineage>
</organism>